<sequence length="99" mass="11175">MNKTYMLDTCICSFIMREQPEAVLKRLEQAVLRNHRIVVSAITYAEMRFGATGPKASPRHIELVDAFCARLDAIQPWDRAAVDATTEIVIMPMSVFTTT</sequence>
<protein>
    <submittedName>
        <fullName evidence="2">Type II toxin-antitoxin system VapC family toxin</fullName>
    </submittedName>
</protein>
<dbReference type="AlphaFoldDB" id="A0AA42R500"/>
<dbReference type="RefSeq" id="WP_280043940.1">
    <property type="nucleotide sequence ID" value="NZ_JAOCIY010000293.1"/>
</dbReference>
<organism evidence="2 3">
    <name type="scientific">Enterobacter cloacae</name>
    <dbReference type="NCBI Taxonomy" id="550"/>
    <lineage>
        <taxon>Bacteria</taxon>
        <taxon>Pseudomonadati</taxon>
        <taxon>Pseudomonadota</taxon>
        <taxon>Gammaproteobacteria</taxon>
        <taxon>Enterobacterales</taxon>
        <taxon>Enterobacteriaceae</taxon>
        <taxon>Enterobacter</taxon>
        <taxon>Enterobacter cloacae complex</taxon>
    </lineage>
</organism>
<evidence type="ECO:0000259" key="1">
    <source>
        <dbReference type="Pfam" id="PF01850"/>
    </source>
</evidence>
<gene>
    <name evidence="2" type="ORF">N5E88_27220</name>
</gene>
<proteinExistence type="predicted"/>
<accession>A0AA42R500</accession>
<comment type="caution">
    <text evidence="2">The sequence shown here is derived from an EMBL/GenBank/DDBJ whole genome shotgun (WGS) entry which is preliminary data.</text>
</comment>
<dbReference type="Pfam" id="PF01850">
    <property type="entry name" value="PIN"/>
    <property type="match status" value="1"/>
</dbReference>
<dbReference type="InterPro" id="IPR029060">
    <property type="entry name" value="PIN-like_dom_sf"/>
</dbReference>
<dbReference type="Gene3D" id="3.40.50.1010">
    <property type="entry name" value="5'-nuclease"/>
    <property type="match status" value="1"/>
</dbReference>
<dbReference type="EMBL" id="JAOCIY010000293">
    <property type="protein sequence ID" value="MDH1483138.1"/>
    <property type="molecule type" value="Genomic_DNA"/>
</dbReference>
<evidence type="ECO:0000313" key="3">
    <source>
        <dbReference type="Proteomes" id="UP001161707"/>
    </source>
</evidence>
<dbReference type="InterPro" id="IPR002716">
    <property type="entry name" value="PIN_dom"/>
</dbReference>
<name>A0AA42R500_ENTCL</name>
<dbReference type="CDD" id="cd09881">
    <property type="entry name" value="PIN_VapC4-5_FitB-like"/>
    <property type="match status" value="1"/>
</dbReference>
<dbReference type="Proteomes" id="UP001161707">
    <property type="component" value="Unassembled WGS sequence"/>
</dbReference>
<feature type="non-terminal residue" evidence="2">
    <location>
        <position position="99"/>
    </location>
</feature>
<reference evidence="2" key="1">
    <citation type="submission" date="2022-09" db="EMBL/GenBank/DDBJ databases">
        <title>Intensive care unit water sources are persistently colonized with multi-drug resistant bacteria and are the site of extensive horizontal gene transfer of antibiotic resistance genes.</title>
        <authorList>
            <person name="Diorio-Toth L."/>
        </authorList>
    </citation>
    <scope>NUCLEOTIDE SEQUENCE</scope>
    <source>
        <strain evidence="2">GD03711</strain>
    </source>
</reference>
<dbReference type="SUPFAM" id="SSF88723">
    <property type="entry name" value="PIN domain-like"/>
    <property type="match status" value="1"/>
</dbReference>
<evidence type="ECO:0000313" key="2">
    <source>
        <dbReference type="EMBL" id="MDH1483138.1"/>
    </source>
</evidence>
<feature type="domain" description="PIN" evidence="1">
    <location>
        <begin position="5"/>
        <end position="78"/>
    </location>
</feature>